<dbReference type="InterPro" id="IPR036047">
    <property type="entry name" value="F-box-like_dom_sf"/>
</dbReference>
<dbReference type="InterPro" id="IPR055312">
    <property type="entry name" value="FBL15-like"/>
</dbReference>
<dbReference type="Proteomes" id="UP001341281">
    <property type="component" value="Chromosome 02"/>
</dbReference>
<dbReference type="SUPFAM" id="SSF81383">
    <property type="entry name" value="F-box domain"/>
    <property type="match status" value="1"/>
</dbReference>
<dbReference type="PANTHER" id="PTHR34709">
    <property type="entry name" value="OS10G0396666 PROTEIN"/>
    <property type="match status" value="1"/>
</dbReference>
<evidence type="ECO:0000313" key="2">
    <source>
        <dbReference type="EMBL" id="WVZ57203.1"/>
    </source>
</evidence>
<evidence type="ECO:0000256" key="1">
    <source>
        <dbReference type="SAM" id="MobiDB-lite"/>
    </source>
</evidence>
<reference evidence="2 3" key="1">
    <citation type="submission" date="2024-02" db="EMBL/GenBank/DDBJ databases">
        <title>High-quality chromosome-scale genome assembly of Pensacola bahiagrass (Paspalum notatum Flugge var. saurae).</title>
        <authorList>
            <person name="Vega J.M."/>
            <person name="Podio M."/>
            <person name="Orjuela J."/>
            <person name="Siena L.A."/>
            <person name="Pessino S.C."/>
            <person name="Combes M.C."/>
            <person name="Mariac C."/>
            <person name="Albertini E."/>
            <person name="Pupilli F."/>
            <person name="Ortiz J.P.A."/>
            <person name="Leblanc O."/>
        </authorList>
    </citation>
    <scope>NUCLEOTIDE SEQUENCE [LARGE SCALE GENOMIC DNA]</scope>
    <source>
        <strain evidence="2">R1</strain>
        <tissue evidence="2">Leaf</tissue>
    </source>
</reference>
<proteinExistence type="predicted"/>
<feature type="region of interest" description="Disordered" evidence="1">
    <location>
        <begin position="184"/>
        <end position="205"/>
    </location>
</feature>
<keyword evidence="3" id="KW-1185">Reference proteome</keyword>
<dbReference type="AlphaFoldDB" id="A0AAQ3SML6"/>
<accession>A0AAQ3SML6</accession>
<evidence type="ECO:0000313" key="3">
    <source>
        <dbReference type="Proteomes" id="UP001341281"/>
    </source>
</evidence>
<protein>
    <recommendedName>
        <fullName evidence="4">F-box domain-containing protein</fullName>
    </recommendedName>
</protein>
<dbReference type="PANTHER" id="PTHR34709:SF28">
    <property type="entry name" value="OS08G0272601 PROTEIN"/>
    <property type="match status" value="1"/>
</dbReference>
<name>A0AAQ3SML6_PASNO</name>
<evidence type="ECO:0008006" key="4">
    <source>
        <dbReference type="Google" id="ProtNLM"/>
    </source>
</evidence>
<sequence length="426" mass="48465">MDSTRANDDDGDERQAKRARRLAPDLISGLDDDVLLHILGLVADARDAVRTGALSRRWRGLWTRVPALRFASRPLPTATSAARRCDALEQYVLFVNGVLATGRDAQQSADGHTIESLTISYTTGGSEYMETSHLRRLMRSAVHATQGWMQHAFQLQRGFKSFSVDLDLPRDLYESMCLFGYDESGVMPPDDDDREDDKKKKKKKGSDPYPVVLLNVLPSSHACLQNIHLALGDARLRLPAAMRLASLTCLSLERIDIVDRDAHRLFARFVSSATCPRLRKLRLRHIWLPGFRQELRLEADELSELWVEHIHARTLQLQTPKLQSFHIDRCHSKVLRVSAPRLQEFEFLQQLSLSPRLEVIGELLSVRSLKIRLCSSEDDCVFLLKQCSSVTSHMPRHYSRLCTGTPITLNAITKMIGHHTRFRWLT</sequence>
<organism evidence="2 3">
    <name type="scientific">Paspalum notatum var. saurae</name>
    <dbReference type="NCBI Taxonomy" id="547442"/>
    <lineage>
        <taxon>Eukaryota</taxon>
        <taxon>Viridiplantae</taxon>
        <taxon>Streptophyta</taxon>
        <taxon>Embryophyta</taxon>
        <taxon>Tracheophyta</taxon>
        <taxon>Spermatophyta</taxon>
        <taxon>Magnoliopsida</taxon>
        <taxon>Liliopsida</taxon>
        <taxon>Poales</taxon>
        <taxon>Poaceae</taxon>
        <taxon>PACMAD clade</taxon>
        <taxon>Panicoideae</taxon>
        <taxon>Andropogonodae</taxon>
        <taxon>Paspaleae</taxon>
        <taxon>Paspalinae</taxon>
        <taxon>Paspalum</taxon>
    </lineage>
</organism>
<dbReference type="SUPFAM" id="SSF52047">
    <property type="entry name" value="RNI-like"/>
    <property type="match status" value="1"/>
</dbReference>
<gene>
    <name evidence="2" type="ORF">U9M48_007613</name>
</gene>
<dbReference type="EMBL" id="CP144746">
    <property type="protein sequence ID" value="WVZ57203.1"/>
    <property type="molecule type" value="Genomic_DNA"/>
</dbReference>